<evidence type="ECO:0000256" key="6">
    <source>
        <dbReference type="ARBA" id="ARBA00017674"/>
    </source>
</evidence>
<evidence type="ECO:0000256" key="11">
    <source>
        <dbReference type="ARBA" id="ARBA00023288"/>
    </source>
</evidence>
<keyword evidence="16" id="KW-1185">Reference proteome</keyword>
<evidence type="ECO:0000256" key="7">
    <source>
        <dbReference type="ARBA" id="ARBA00022475"/>
    </source>
</evidence>
<feature type="region of interest" description="Disordered" evidence="12">
    <location>
        <begin position="480"/>
        <end position="501"/>
    </location>
</feature>
<evidence type="ECO:0000313" key="14">
    <source>
        <dbReference type="EMBL" id="KAG0119734.1"/>
    </source>
</evidence>
<dbReference type="GO" id="GO:0000139">
    <property type="term" value="C:Golgi membrane"/>
    <property type="evidence" value="ECO:0007669"/>
    <property type="project" value="UniProtKB-SubCell"/>
</dbReference>
<dbReference type="OrthoDB" id="5917823at2759"/>
<keyword evidence="8" id="KW-0333">Golgi apparatus</keyword>
<dbReference type="GO" id="GO:0060090">
    <property type="term" value="F:molecular adaptor activity"/>
    <property type="evidence" value="ECO:0007669"/>
    <property type="project" value="TreeGrafter"/>
</dbReference>
<keyword evidence="13" id="KW-1133">Transmembrane helix</keyword>
<keyword evidence="13" id="KW-0812">Transmembrane</keyword>
<comment type="similarity">
    <text evidence="5">Belongs to the caveolin family.</text>
</comment>
<dbReference type="GO" id="GO:0051480">
    <property type="term" value="P:regulation of cytosolic calcium ion concentration"/>
    <property type="evidence" value="ECO:0007669"/>
    <property type="project" value="TreeGrafter"/>
</dbReference>
<keyword evidence="11" id="KW-0449">Lipoprotein</keyword>
<dbReference type="InterPro" id="IPR018361">
    <property type="entry name" value="Caveolin_CS"/>
</dbReference>
<dbReference type="GO" id="GO:0019901">
    <property type="term" value="F:protein kinase binding"/>
    <property type="evidence" value="ECO:0007669"/>
    <property type="project" value="TreeGrafter"/>
</dbReference>
<dbReference type="GO" id="GO:0005901">
    <property type="term" value="C:caveola"/>
    <property type="evidence" value="ECO:0007669"/>
    <property type="project" value="UniProtKB-SubCell"/>
</dbReference>
<organism evidence="14">
    <name type="scientific">Lamprotornis superbus</name>
    <dbReference type="NCBI Taxonomy" id="245042"/>
    <lineage>
        <taxon>Eukaryota</taxon>
        <taxon>Metazoa</taxon>
        <taxon>Chordata</taxon>
        <taxon>Craniata</taxon>
        <taxon>Vertebrata</taxon>
        <taxon>Euteleostomi</taxon>
        <taxon>Archelosauria</taxon>
        <taxon>Archosauria</taxon>
        <taxon>Dinosauria</taxon>
        <taxon>Saurischia</taxon>
        <taxon>Theropoda</taxon>
        <taxon>Coelurosauria</taxon>
        <taxon>Aves</taxon>
        <taxon>Neognathae</taxon>
        <taxon>Neoaves</taxon>
        <taxon>Telluraves</taxon>
        <taxon>Australaves</taxon>
        <taxon>Passeriformes</taxon>
        <taxon>Sturnidae</taxon>
        <taxon>Lamprotornis</taxon>
    </lineage>
</organism>
<evidence type="ECO:0000313" key="15">
    <source>
        <dbReference type="EMBL" id="KAI1239276.1"/>
    </source>
</evidence>
<dbReference type="GO" id="GO:0048471">
    <property type="term" value="C:perinuclear region of cytoplasm"/>
    <property type="evidence" value="ECO:0007669"/>
    <property type="project" value="TreeGrafter"/>
</dbReference>
<comment type="subcellular location">
    <subcellularLocation>
        <location evidence="1">Cell membrane</location>
        <topology evidence="1">Peripheral membrane protein</topology>
    </subcellularLocation>
    <subcellularLocation>
        <location evidence="3">Golgi apparatus membrane</location>
        <topology evidence="3">Peripheral membrane protein</topology>
    </subcellularLocation>
    <subcellularLocation>
        <location evidence="2">Membrane raft</location>
    </subcellularLocation>
    <subcellularLocation>
        <location evidence="4">Membrane</location>
        <location evidence="4">Caveola</location>
        <topology evidence="4">Peripheral membrane protein</topology>
    </subcellularLocation>
</comment>
<evidence type="ECO:0000256" key="9">
    <source>
        <dbReference type="ARBA" id="ARBA00023136"/>
    </source>
</evidence>
<keyword evidence="10" id="KW-0564">Palmitate</keyword>
<protein>
    <recommendedName>
        <fullName evidence="6">Caveolin-1</fullName>
    </recommendedName>
</protein>
<dbReference type="AlphaFoldDB" id="A0A835TX99"/>
<dbReference type="GO" id="GO:0042383">
    <property type="term" value="C:sarcolemma"/>
    <property type="evidence" value="ECO:0007669"/>
    <property type="project" value="TreeGrafter"/>
</dbReference>
<keyword evidence="9 13" id="KW-0472">Membrane</keyword>
<dbReference type="PANTHER" id="PTHR10844">
    <property type="entry name" value="CAVEOLIN"/>
    <property type="match status" value="1"/>
</dbReference>
<dbReference type="GO" id="GO:0001937">
    <property type="term" value="P:negative regulation of endothelial cell proliferation"/>
    <property type="evidence" value="ECO:0007669"/>
    <property type="project" value="TreeGrafter"/>
</dbReference>
<evidence type="ECO:0000256" key="3">
    <source>
        <dbReference type="ARBA" id="ARBA00004395"/>
    </source>
</evidence>
<reference evidence="15 16" key="2">
    <citation type="journal article" date="2021" name="J. Hered.">
        <title>Feather Gene Expression Elucidates the Developmental Basis of Plumage Iridescence in African Starlings.</title>
        <authorList>
            <person name="Rubenstein D.R."/>
            <person name="Corvelo A."/>
            <person name="MacManes M.D."/>
            <person name="Maia R."/>
            <person name="Narzisi G."/>
            <person name="Rousaki A."/>
            <person name="Vandenabeele P."/>
            <person name="Shawkey M.D."/>
            <person name="Solomon J."/>
        </authorList>
    </citation>
    <scope>NUCLEOTIDE SEQUENCE [LARGE SCALE GENOMIC DNA]</scope>
    <source>
        <strain evidence="15">SS15</strain>
    </source>
</reference>
<evidence type="ECO:0000256" key="10">
    <source>
        <dbReference type="ARBA" id="ARBA00023139"/>
    </source>
</evidence>
<proteinExistence type="inferred from homology"/>
<evidence type="ECO:0000256" key="5">
    <source>
        <dbReference type="ARBA" id="ARBA00010988"/>
    </source>
</evidence>
<sequence>MSGTKYVDSEGFLYTAPVREQGNIYKPNNKMMADELSEKAVHDVHTKEIDLVNRDPKHLNDDVVKIDFEDVIAEPEGTHSFDGIWKASFTTFTVTKYWFYRLLSAIFGIPMALIWGIYFAILSFLHIWAVVPCIRSYLIEIQCISRVYSICIHTFCDPLFEAIGKVFSSIRATFCVSQSNIQQLVVDWPKTKNHLLSFFFYCSFLLDYLPFYFFAFFCPFPPTFVLKTTKIINKKYFIFYEENHSEENFDLPYKFVDSLTLRDTNQCHKLPQDLCIQVLDTRCGMMASNRSQVTLKALPELSDTIVDLKSPDFPFYQVVISATKAPDIACPDVHVARNSTGRKSQVKKLSRKQTSWCNEKKISSKGAGIFYRKNKWMRDLRSAFHIQGMTQSCVQQTPFHPKGMDRDFSKEKKECNDFHTFFQFLPLTFCRNTLNQNRTIQKSKYEQCSSRHQEIPTTGAWLGRQQAWWLFSILEKGSTGKQARDPGSSSHVQKPSACNPKAQSKCDDGQCLLKPLKIQIHSSRRRVVLANTSIQQREVKASTAQLFSIPSQHSTSFSYCHFVATAVIPASPSPYFTISVTPRQHLGIPSFTQTCCWLIGILSLTPLGSRHLQKIHRAILLYSAASSQGISFPPKPPPYLLITILKESDINLNFGLNSWFSTALWRYENQEKNLQLQEFANKKWKSLFKDSQPKSLYKSTH</sequence>
<feature type="transmembrane region" description="Helical" evidence="13">
    <location>
        <begin position="98"/>
        <end position="131"/>
    </location>
</feature>
<dbReference type="GO" id="GO:0030154">
    <property type="term" value="P:cell differentiation"/>
    <property type="evidence" value="ECO:0007669"/>
    <property type="project" value="TreeGrafter"/>
</dbReference>
<dbReference type="Proteomes" id="UP000618051">
    <property type="component" value="Unassembled WGS sequence"/>
</dbReference>
<evidence type="ECO:0000256" key="8">
    <source>
        <dbReference type="ARBA" id="ARBA00023034"/>
    </source>
</evidence>
<dbReference type="InterPro" id="IPR001612">
    <property type="entry name" value="Caveolin"/>
</dbReference>
<accession>A0A835TX99</accession>
<dbReference type="Pfam" id="PF01146">
    <property type="entry name" value="Caveolin"/>
    <property type="match status" value="1"/>
</dbReference>
<evidence type="ECO:0000256" key="12">
    <source>
        <dbReference type="SAM" id="MobiDB-lite"/>
    </source>
</evidence>
<reference evidence="14" key="1">
    <citation type="submission" date="2020-10" db="EMBL/GenBank/DDBJ databases">
        <title>Feather gene expression reveals the developmental basis of iridescence in African starlings.</title>
        <authorList>
            <person name="Rubenstein D.R."/>
        </authorList>
    </citation>
    <scope>NUCLEOTIDE SEQUENCE</scope>
    <source>
        <strain evidence="14">SS15</strain>
        <tissue evidence="14">Liver</tissue>
    </source>
</reference>
<dbReference type="EMBL" id="JADDUC020000005">
    <property type="protein sequence ID" value="KAI1239276.1"/>
    <property type="molecule type" value="Genomic_DNA"/>
</dbReference>
<keyword evidence="7" id="KW-1003">Cell membrane</keyword>
<gene>
    <name evidence="15" type="ORF">IHE44_0012391</name>
    <name evidence="14" type="ORF">IHE44_013823</name>
</gene>
<dbReference type="GO" id="GO:0031410">
    <property type="term" value="C:cytoplasmic vesicle"/>
    <property type="evidence" value="ECO:0007669"/>
    <property type="project" value="TreeGrafter"/>
</dbReference>
<dbReference type="GO" id="GO:0005925">
    <property type="term" value="C:focal adhesion"/>
    <property type="evidence" value="ECO:0007669"/>
    <property type="project" value="TreeGrafter"/>
</dbReference>
<evidence type="ECO:0000256" key="1">
    <source>
        <dbReference type="ARBA" id="ARBA00004202"/>
    </source>
</evidence>
<dbReference type="EMBL" id="JADDUC010000080">
    <property type="protein sequence ID" value="KAG0119734.1"/>
    <property type="molecule type" value="Genomic_DNA"/>
</dbReference>
<evidence type="ECO:0000256" key="2">
    <source>
        <dbReference type="ARBA" id="ARBA00004285"/>
    </source>
</evidence>
<dbReference type="GO" id="GO:0044325">
    <property type="term" value="F:transmembrane transporter binding"/>
    <property type="evidence" value="ECO:0007669"/>
    <property type="project" value="TreeGrafter"/>
</dbReference>
<dbReference type="GO" id="GO:0070836">
    <property type="term" value="P:caveola assembly"/>
    <property type="evidence" value="ECO:0007669"/>
    <property type="project" value="InterPro"/>
</dbReference>
<feature type="transmembrane region" description="Helical" evidence="13">
    <location>
        <begin position="198"/>
        <end position="217"/>
    </location>
</feature>
<reference evidence="15" key="3">
    <citation type="submission" date="2022-01" db="EMBL/GenBank/DDBJ databases">
        <authorList>
            <person name="Rubenstein D.R."/>
        </authorList>
    </citation>
    <scope>NUCLEOTIDE SEQUENCE</scope>
    <source>
        <strain evidence="15">SS15</strain>
        <tissue evidence="15">Liver</tissue>
    </source>
</reference>
<evidence type="ECO:0000256" key="4">
    <source>
        <dbReference type="ARBA" id="ARBA00004543"/>
    </source>
</evidence>
<evidence type="ECO:0000313" key="16">
    <source>
        <dbReference type="Proteomes" id="UP000618051"/>
    </source>
</evidence>
<dbReference type="PROSITE" id="PS01210">
    <property type="entry name" value="CAVEOLIN"/>
    <property type="match status" value="1"/>
</dbReference>
<evidence type="ECO:0000256" key="13">
    <source>
        <dbReference type="SAM" id="Phobius"/>
    </source>
</evidence>
<name>A0A835TX99_9PASS</name>
<comment type="caution">
    <text evidence="14">The sequence shown here is derived from an EMBL/GenBank/DDBJ whole genome shotgun (WGS) entry which is preliminary data.</text>
</comment>
<dbReference type="PANTHER" id="PTHR10844:SF18">
    <property type="entry name" value="CAVEOLIN-1"/>
    <property type="match status" value="1"/>
</dbReference>